<comment type="caution">
    <text evidence="1">The sequence shown here is derived from an EMBL/GenBank/DDBJ whole genome shotgun (WGS) entry which is preliminary data.</text>
</comment>
<evidence type="ECO:0000313" key="1">
    <source>
        <dbReference type="EMBL" id="REE91362.1"/>
    </source>
</evidence>
<dbReference type="EMBL" id="QTTN01000005">
    <property type="protein sequence ID" value="REE91362.1"/>
    <property type="molecule type" value="Genomic_DNA"/>
</dbReference>
<name>A0A3D9SCP5_9BACL</name>
<dbReference type="AlphaFoldDB" id="A0A3D9SCP5"/>
<evidence type="ECO:0000313" key="2">
    <source>
        <dbReference type="Proteomes" id="UP000256304"/>
    </source>
</evidence>
<gene>
    <name evidence="1" type="ORF">A8990_10567</name>
</gene>
<dbReference type="Pfam" id="PF07293">
    <property type="entry name" value="DUF1450"/>
    <property type="match status" value="1"/>
</dbReference>
<proteinExistence type="predicted"/>
<accession>A0A3D9SCP5</accession>
<keyword evidence="2" id="KW-1185">Reference proteome</keyword>
<protein>
    <submittedName>
        <fullName evidence="1">Uncharacterized protein YuzB (UPF0349 family)</fullName>
    </submittedName>
</protein>
<dbReference type="Proteomes" id="UP000256304">
    <property type="component" value="Unassembled WGS sequence"/>
</dbReference>
<dbReference type="InterPro" id="IPR009910">
    <property type="entry name" value="DUF1450"/>
</dbReference>
<reference evidence="1 2" key="1">
    <citation type="submission" date="2018-08" db="EMBL/GenBank/DDBJ databases">
        <title>Genomic Encyclopedia of Type Strains, Phase III (KMG-III): the genomes of soil and plant-associated and newly described type strains.</title>
        <authorList>
            <person name="Whitman W."/>
        </authorList>
    </citation>
    <scope>NUCLEOTIDE SEQUENCE [LARGE SCALE GENOMIC DNA]</scope>
    <source>
        <strain evidence="1 2">CGMCC 1.10966</strain>
    </source>
</reference>
<organism evidence="1 2">
    <name type="scientific">Paenibacillus taihuensis</name>
    <dbReference type="NCBI Taxonomy" id="1156355"/>
    <lineage>
        <taxon>Bacteria</taxon>
        <taxon>Bacillati</taxon>
        <taxon>Bacillota</taxon>
        <taxon>Bacilli</taxon>
        <taxon>Bacillales</taxon>
        <taxon>Paenibacillaceae</taxon>
        <taxon>Paenibacillus</taxon>
    </lineage>
</organism>
<sequence length="95" mass="10856">MRITIIILLALTTVSKEVGHDMKKIKYCCRNFKHGSKSVFKALKHEFPDLKQKKKDCLGSCRMCSKQCMVMIGKTEVVVAPSAEKLYEKLKHRIG</sequence>